<gene>
    <name evidence="1" type="ORF">FF041_05515</name>
</gene>
<evidence type="ECO:0000313" key="1">
    <source>
        <dbReference type="EMBL" id="MQS99687.1"/>
    </source>
</evidence>
<evidence type="ECO:0000313" key="2">
    <source>
        <dbReference type="Proteomes" id="UP000419138"/>
    </source>
</evidence>
<dbReference type="EMBL" id="VCLA01000040">
    <property type="protein sequence ID" value="MQS99687.1"/>
    <property type="molecule type" value="Genomic_DNA"/>
</dbReference>
<dbReference type="AlphaFoldDB" id="A0A646KC70"/>
<organism evidence="1 2">
    <name type="scientific">Streptomyces jumonjinensis</name>
    <dbReference type="NCBI Taxonomy" id="1945"/>
    <lineage>
        <taxon>Bacteria</taxon>
        <taxon>Bacillati</taxon>
        <taxon>Actinomycetota</taxon>
        <taxon>Actinomycetes</taxon>
        <taxon>Kitasatosporales</taxon>
        <taxon>Streptomycetaceae</taxon>
        <taxon>Streptomyces</taxon>
    </lineage>
</organism>
<keyword evidence="2" id="KW-1185">Reference proteome</keyword>
<dbReference type="OrthoDB" id="3855102at2"/>
<dbReference type="RefSeq" id="WP_153521265.1">
    <property type="nucleotide sequence ID" value="NZ_JBEPDZ010000073.1"/>
</dbReference>
<proteinExistence type="predicted"/>
<reference evidence="1 2" key="1">
    <citation type="submission" date="2019-05" db="EMBL/GenBank/DDBJ databases">
        <title>Comparative genomics and metabolomics analyses of clavulanic acid producing Streptomyces species provides insight into specialized metabolism and evolution of beta-lactam biosynthetic gene clusters.</title>
        <authorList>
            <person name="Moore M.A."/>
            <person name="Cruz-Morales P."/>
            <person name="Barona Gomez F."/>
            <person name="Kapil T."/>
        </authorList>
    </citation>
    <scope>NUCLEOTIDE SEQUENCE [LARGE SCALE GENOMIC DNA]</scope>
    <source>
        <strain evidence="1 2">NRRL 5741</strain>
    </source>
</reference>
<protein>
    <submittedName>
        <fullName evidence="1">Uncharacterized protein</fullName>
    </submittedName>
</protein>
<comment type="caution">
    <text evidence="1">The sequence shown here is derived from an EMBL/GenBank/DDBJ whole genome shotgun (WGS) entry which is preliminary data.</text>
</comment>
<dbReference type="Proteomes" id="UP000419138">
    <property type="component" value="Unassembled WGS sequence"/>
</dbReference>
<name>A0A646KC70_STRJU</name>
<sequence>MSEQPATPPAPVPDRQRLDENAAASLRRYAAGERARVDVLVAVLEDIAENGYPAPETGVLWETARDTHLERLAVQEPRVA</sequence>
<accession>A0A646KC70</accession>